<reference evidence="2 3" key="1">
    <citation type="submission" date="2020-08" db="EMBL/GenBank/DDBJ databases">
        <title>Sequencing the genomes of 1000 actinobacteria strains.</title>
        <authorList>
            <person name="Klenk H.-P."/>
        </authorList>
    </citation>
    <scope>NUCLEOTIDE SEQUENCE [LARGE SCALE GENOMIC DNA]</scope>
    <source>
        <strain evidence="2 3">DSM 22826</strain>
    </source>
</reference>
<dbReference type="EMBL" id="JACHVS010000001">
    <property type="protein sequence ID" value="MBB2994105.1"/>
    <property type="molecule type" value="Genomic_DNA"/>
</dbReference>
<comment type="caution">
    <text evidence="2">The sequence shown here is derived from an EMBL/GenBank/DDBJ whole genome shotgun (WGS) entry which is preliminary data.</text>
</comment>
<evidence type="ECO:0008006" key="4">
    <source>
        <dbReference type="Google" id="ProtNLM"/>
    </source>
</evidence>
<protein>
    <recommendedName>
        <fullName evidence="4">STAS domain-containing protein</fullName>
    </recommendedName>
</protein>
<dbReference type="Proteomes" id="UP000523000">
    <property type="component" value="Unassembled WGS sequence"/>
</dbReference>
<sequence>MIDGGVSVSNDVAPRQYEVSGHEEKSASLTHVSDPETAAAQLWTWTAPFSRMTFSEDNVLEVGFSPGTTLTVATFMHMQEQYFSRTSELDAHLIIDISGLDGVAVGVAEYFSKVVSKNRVAILGSGPADRVLARFFIRKLLRDHSCAYFERFSAAREHVLTHA</sequence>
<organism evidence="2 3">
    <name type="scientific">Paeniglutamicibacter cryotolerans</name>
    <dbReference type="NCBI Taxonomy" id="670079"/>
    <lineage>
        <taxon>Bacteria</taxon>
        <taxon>Bacillati</taxon>
        <taxon>Actinomycetota</taxon>
        <taxon>Actinomycetes</taxon>
        <taxon>Micrococcales</taxon>
        <taxon>Micrococcaceae</taxon>
        <taxon>Paeniglutamicibacter</taxon>
    </lineage>
</organism>
<gene>
    <name evidence="2" type="ORF">E9229_000296</name>
</gene>
<accession>A0A839QHX0</accession>
<proteinExistence type="predicted"/>
<evidence type="ECO:0000256" key="1">
    <source>
        <dbReference type="SAM" id="MobiDB-lite"/>
    </source>
</evidence>
<dbReference type="AlphaFoldDB" id="A0A839QHX0"/>
<evidence type="ECO:0000313" key="2">
    <source>
        <dbReference type="EMBL" id="MBB2994105.1"/>
    </source>
</evidence>
<evidence type="ECO:0000313" key="3">
    <source>
        <dbReference type="Proteomes" id="UP000523000"/>
    </source>
</evidence>
<keyword evidence="3" id="KW-1185">Reference proteome</keyword>
<name>A0A839QHX0_9MICC</name>
<feature type="region of interest" description="Disordered" evidence="1">
    <location>
        <begin position="1"/>
        <end position="31"/>
    </location>
</feature>